<evidence type="ECO:0000313" key="10">
    <source>
        <dbReference type="Proteomes" id="UP000266441"/>
    </source>
</evidence>
<proteinExistence type="inferred from homology"/>
<evidence type="ECO:0000256" key="4">
    <source>
        <dbReference type="ARBA" id="ARBA00022691"/>
    </source>
</evidence>
<comment type="caution">
    <text evidence="9">The sequence shown here is derived from an EMBL/GenBank/DDBJ whole genome shotgun (WGS) entry which is preliminary data.</text>
</comment>
<dbReference type="GO" id="GO:0000049">
    <property type="term" value="F:tRNA binding"/>
    <property type="evidence" value="ECO:0007669"/>
    <property type="project" value="UniProtKB-UniRule"/>
</dbReference>
<comment type="similarity">
    <text evidence="7">Belongs to the class IV-like SAM-binding methyltransferase superfamily. RNA methyltransferase TrmH family.</text>
</comment>
<dbReference type="SUPFAM" id="SSF75217">
    <property type="entry name" value="alpha/beta knot"/>
    <property type="match status" value="1"/>
</dbReference>
<evidence type="ECO:0000259" key="8">
    <source>
        <dbReference type="Pfam" id="PF00588"/>
    </source>
</evidence>
<comment type="catalytic activity">
    <reaction evidence="7">
        <text>guanosine(18) in tRNA + S-adenosyl-L-methionine = 2'-O-methylguanosine(18) in tRNA + S-adenosyl-L-homocysteine + H(+)</text>
        <dbReference type="Rhea" id="RHEA:20077"/>
        <dbReference type="Rhea" id="RHEA-COMP:10190"/>
        <dbReference type="Rhea" id="RHEA-COMP:10192"/>
        <dbReference type="ChEBI" id="CHEBI:15378"/>
        <dbReference type="ChEBI" id="CHEBI:57856"/>
        <dbReference type="ChEBI" id="CHEBI:59789"/>
        <dbReference type="ChEBI" id="CHEBI:74269"/>
        <dbReference type="ChEBI" id="CHEBI:74445"/>
        <dbReference type="EC" id="2.1.1.34"/>
    </reaction>
</comment>
<dbReference type="GO" id="GO:0141100">
    <property type="term" value="F:tRNA (guanine(18)-2'-O)-methyltransferase activity"/>
    <property type="evidence" value="ECO:0007669"/>
    <property type="project" value="UniProtKB-UniRule"/>
</dbReference>
<dbReference type="InterPro" id="IPR033671">
    <property type="entry name" value="TrmH"/>
</dbReference>
<dbReference type="GO" id="GO:0002938">
    <property type="term" value="P:tRNA guanine ribose methylation"/>
    <property type="evidence" value="ECO:0007669"/>
    <property type="project" value="UniProtKB-UniRule"/>
</dbReference>
<dbReference type="EMBL" id="QWET01000011">
    <property type="protein sequence ID" value="RIH64371.1"/>
    <property type="molecule type" value="Genomic_DNA"/>
</dbReference>
<name>A0A399D125_9BACT</name>
<keyword evidence="1 7" id="KW-0820">tRNA-binding</keyword>
<organism evidence="9 10">
    <name type="scientific">Mariniphaga sediminis</name>
    <dbReference type="NCBI Taxonomy" id="1628158"/>
    <lineage>
        <taxon>Bacteria</taxon>
        <taxon>Pseudomonadati</taxon>
        <taxon>Bacteroidota</taxon>
        <taxon>Bacteroidia</taxon>
        <taxon>Marinilabiliales</taxon>
        <taxon>Prolixibacteraceae</taxon>
        <taxon>Mariniphaga</taxon>
    </lineage>
</organism>
<feature type="binding site" evidence="7">
    <location>
        <position position="112"/>
    </location>
    <ligand>
        <name>S-adenosyl-L-methionine</name>
        <dbReference type="ChEBI" id="CHEBI:59789"/>
    </ligand>
</feature>
<sequence>MQKKLIEHLSGFITPERLLLFEKVLEQRTAYITVVLEDIFQPQNASAVLRTCDCFGIQHVHIIENRNKFTVDREVALGASKWLSLHKYNEKKQNSLKAIKSLKESGYRIVATTPHKNDQLLPEFDLTKGKTAIVFGSELPGISETIQNEADEFLKIPMSGFTESFNISVSAAIVLYQLSEKIKKQNEIFWQLTEQEKDTIKLQWLRNSIKRSNLLEQRFLKEQGSTGTATKTIR</sequence>
<comment type="function">
    <text evidence="7">Catalyzes the 2'-O methylation of guanosine at position 18 in tRNA.</text>
</comment>
<evidence type="ECO:0000256" key="3">
    <source>
        <dbReference type="ARBA" id="ARBA00022679"/>
    </source>
</evidence>
<feature type="binding site" evidence="7">
    <location>
        <position position="156"/>
    </location>
    <ligand>
        <name>S-adenosyl-L-methionine</name>
        <dbReference type="ChEBI" id="CHEBI:59789"/>
    </ligand>
</feature>
<protein>
    <recommendedName>
        <fullName evidence="7">tRNA (guanosine(18)-2'-O)-methyltransferase</fullName>
        <ecNumber evidence="7">2.1.1.34</ecNumber>
    </recommendedName>
    <alternativeName>
        <fullName evidence="7">tRNA [Gm18] methyltransferase</fullName>
    </alternativeName>
</protein>
<dbReference type="InterPro" id="IPR001537">
    <property type="entry name" value="SpoU_MeTrfase"/>
</dbReference>
<keyword evidence="6 7" id="KW-0694">RNA-binding</keyword>
<evidence type="ECO:0000256" key="6">
    <source>
        <dbReference type="ARBA" id="ARBA00022884"/>
    </source>
</evidence>
<dbReference type="EC" id="2.1.1.34" evidence="7"/>
<dbReference type="PANTHER" id="PTHR43453:SF1">
    <property type="entry name" value="TRNA_RRNA METHYLTRANSFERASE SPOU TYPE DOMAIN-CONTAINING PROTEIN"/>
    <property type="match status" value="1"/>
</dbReference>
<keyword evidence="10" id="KW-1185">Reference proteome</keyword>
<dbReference type="Proteomes" id="UP000266441">
    <property type="component" value="Unassembled WGS sequence"/>
</dbReference>
<dbReference type="HAMAP" id="MF_02060">
    <property type="entry name" value="tRNA_methyltr_TrmH"/>
    <property type="match status" value="1"/>
</dbReference>
<keyword evidence="2 7" id="KW-0489">Methyltransferase</keyword>
<comment type="caution">
    <text evidence="7">Lacks conserved residue(s) required for the propagation of feature annotation.</text>
</comment>
<dbReference type="Gene3D" id="3.40.1280.10">
    <property type="match status" value="1"/>
</dbReference>
<dbReference type="InterPro" id="IPR029028">
    <property type="entry name" value="Alpha/beta_knot_MTases"/>
</dbReference>
<keyword evidence="3 7" id="KW-0808">Transferase</keyword>
<dbReference type="Pfam" id="PF00588">
    <property type="entry name" value="SpoU_methylase"/>
    <property type="match status" value="1"/>
</dbReference>
<dbReference type="PANTHER" id="PTHR43453">
    <property type="entry name" value="RRNA METHYLASE-LIKE"/>
    <property type="match status" value="1"/>
</dbReference>
<gene>
    <name evidence="7" type="primary">trmH</name>
    <name evidence="9" type="ORF">D1164_14870</name>
</gene>
<evidence type="ECO:0000313" key="9">
    <source>
        <dbReference type="EMBL" id="RIH64371.1"/>
    </source>
</evidence>
<keyword evidence="5 7" id="KW-0819">tRNA processing</keyword>
<evidence type="ECO:0000256" key="7">
    <source>
        <dbReference type="HAMAP-Rule" id="MF_02060"/>
    </source>
</evidence>
<evidence type="ECO:0000256" key="2">
    <source>
        <dbReference type="ARBA" id="ARBA00022603"/>
    </source>
</evidence>
<dbReference type="InterPro" id="IPR029026">
    <property type="entry name" value="tRNA_m1G_MTases_N"/>
</dbReference>
<evidence type="ECO:0000256" key="1">
    <source>
        <dbReference type="ARBA" id="ARBA00022555"/>
    </source>
</evidence>
<evidence type="ECO:0000256" key="5">
    <source>
        <dbReference type="ARBA" id="ARBA00022694"/>
    </source>
</evidence>
<dbReference type="RefSeq" id="WP_119350796.1">
    <property type="nucleotide sequence ID" value="NZ_QWET01000011.1"/>
</dbReference>
<keyword evidence="4 7" id="KW-0949">S-adenosyl-L-methionine</keyword>
<dbReference type="OrthoDB" id="9794400at2"/>
<feature type="domain" description="tRNA/rRNA methyltransferase SpoU type" evidence="8">
    <location>
        <begin position="32"/>
        <end position="176"/>
    </location>
</feature>
<dbReference type="AlphaFoldDB" id="A0A399D125"/>
<reference evidence="9 10" key="1">
    <citation type="journal article" date="2015" name="Int. J. Syst. Evol. Microbiol.">
        <title>Mariniphaga sediminis sp. nov., isolated from coastal sediment.</title>
        <authorList>
            <person name="Wang F.Q."/>
            <person name="Shen Q.Y."/>
            <person name="Chen G.J."/>
            <person name="Du Z.J."/>
        </authorList>
    </citation>
    <scope>NUCLEOTIDE SEQUENCE [LARGE SCALE GENOMIC DNA]</scope>
    <source>
        <strain evidence="9 10">SY21</strain>
    </source>
</reference>
<dbReference type="CDD" id="cd18092">
    <property type="entry name" value="SpoU-like_TrmH"/>
    <property type="match status" value="1"/>
</dbReference>
<accession>A0A399D125</accession>